<proteinExistence type="predicted"/>
<sequence length="84" mass="10002">MKYIKEFEKKMNLGSDNQLANGHVEQASIPKENEGSVQTYVQLLKPERFYMFLEILIYCIVGHFIGYLIAPILKNYFYNNLEWY</sequence>
<dbReference type="EnsemblMetazoa" id="CJA34864.1">
    <property type="protein sequence ID" value="CJA34864.1"/>
    <property type="gene ID" value="WBGene00210711"/>
</dbReference>
<protein>
    <submittedName>
        <fullName evidence="2">Uncharacterized protein</fullName>
    </submittedName>
</protein>
<evidence type="ECO:0000313" key="3">
    <source>
        <dbReference type="Proteomes" id="UP000005237"/>
    </source>
</evidence>
<keyword evidence="1" id="KW-0472">Membrane</keyword>
<keyword evidence="3" id="KW-1185">Reference proteome</keyword>
<name>A0A8R1EH79_CAEJA</name>
<feature type="transmembrane region" description="Helical" evidence="1">
    <location>
        <begin position="49"/>
        <end position="73"/>
    </location>
</feature>
<organism evidence="2 3">
    <name type="scientific">Caenorhabditis japonica</name>
    <dbReference type="NCBI Taxonomy" id="281687"/>
    <lineage>
        <taxon>Eukaryota</taxon>
        <taxon>Metazoa</taxon>
        <taxon>Ecdysozoa</taxon>
        <taxon>Nematoda</taxon>
        <taxon>Chromadorea</taxon>
        <taxon>Rhabditida</taxon>
        <taxon>Rhabditina</taxon>
        <taxon>Rhabditomorpha</taxon>
        <taxon>Rhabditoidea</taxon>
        <taxon>Rhabditidae</taxon>
        <taxon>Peloderinae</taxon>
        <taxon>Caenorhabditis</taxon>
    </lineage>
</organism>
<reference evidence="3" key="1">
    <citation type="submission" date="2010-08" db="EMBL/GenBank/DDBJ databases">
        <authorList>
            <consortium name="Caenorhabditis japonica Sequencing Consortium"/>
            <person name="Wilson R.K."/>
        </authorList>
    </citation>
    <scope>NUCLEOTIDE SEQUENCE [LARGE SCALE GENOMIC DNA]</scope>
    <source>
        <strain evidence="3">DF5081</strain>
    </source>
</reference>
<dbReference type="AlphaFoldDB" id="A0A8R1EH79"/>
<evidence type="ECO:0000256" key="1">
    <source>
        <dbReference type="SAM" id="Phobius"/>
    </source>
</evidence>
<keyword evidence="1" id="KW-0812">Transmembrane</keyword>
<keyword evidence="1" id="KW-1133">Transmembrane helix</keyword>
<dbReference type="Proteomes" id="UP000005237">
    <property type="component" value="Unassembled WGS sequence"/>
</dbReference>
<accession>A0A8R1EH79</accession>
<reference evidence="2" key="2">
    <citation type="submission" date="2022-06" db="UniProtKB">
        <authorList>
            <consortium name="EnsemblMetazoa"/>
        </authorList>
    </citation>
    <scope>IDENTIFICATION</scope>
    <source>
        <strain evidence="2">DF5081</strain>
    </source>
</reference>
<evidence type="ECO:0000313" key="2">
    <source>
        <dbReference type="EnsemblMetazoa" id="CJA34864.1"/>
    </source>
</evidence>